<dbReference type="EMBL" id="CAUYUJ010003253">
    <property type="protein sequence ID" value="CAK0804530.1"/>
    <property type="molecule type" value="Genomic_DNA"/>
</dbReference>
<comment type="subcellular location">
    <subcellularLocation>
        <location evidence="1">Membrane</location>
    </subcellularLocation>
</comment>
<evidence type="ECO:0000256" key="6">
    <source>
        <dbReference type="ARBA" id="ARBA00023239"/>
    </source>
</evidence>
<evidence type="ECO:0000256" key="3">
    <source>
        <dbReference type="ARBA" id="ARBA00022741"/>
    </source>
</evidence>
<evidence type="ECO:0000256" key="4">
    <source>
        <dbReference type="ARBA" id="ARBA00022989"/>
    </source>
</evidence>
<dbReference type="InterPro" id="IPR001054">
    <property type="entry name" value="A/G_cyclase"/>
</dbReference>
<evidence type="ECO:0000256" key="5">
    <source>
        <dbReference type="ARBA" id="ARBA00023136"/>
    </source>
</evidence>
<dbReference type="Proteomes" id="UP001189429">
    <property type="component" value="Unassembled WGS sequence"/>
</dbReference>
<keyword evidence="6" id="KW-0456">Lyase</keyword>
<evidence type="ECO:0000256" key="1">
    <source>
        <dbReference type="ARBA" id="ARBA00004370"/>
    </source>
</evidence>
<keyword evidence="9" id="KW-1185">Reference proteome</keyword>
<keyword evidence="3" id="KW-0547">Nucleotide-binding</keyword>
<dbReference type="PANTHER" id="PTHR11920">
    <property type="entry name" value="GUANYLYL CYCLASE"/>
    <property type="match status" value="1"/>
</dbReference>
<evidence type="ECO:0000313" key="8">
    <source>
        <dbReference type="EMBL" id="CAK0804530.1"/>
    </source>
</evidence>
<dbReference type="PROSITE" id="PS50125">
    <property type="entry name" value="GUANYLATE_CYCLASE_2"/>
    <property type="match status" value="1"/>
</dbReference>
<name>A0ABN9QL25_9DINO</name>
<keyword evidence="4" id="KW-1133">Transmembrane helix</keyword>
<keyword evidence="2" id="KW-0812">Transmembrane</keyword>
<gene>
    <name evidence="8" type="ORF">PCOR1329_LOCUS11295</name>
</gene>
<proteinExistence type="predicted"/>
<evidence type="ECO:0000259" key="7">
    <source>
        <dbReference type="PROSITE" id="PS50125"/>
    </source>
</evidence>
<dbReference type="Pfam" id="PF00211">
    <property type="entry name" value="Guanylate_cyc"/>
    <property type="match status" value="1"/>
</dbReference>
<evidence type="ECO:0000256" key="2">
    <source>
        <dbReference type="ARBA" id="ARBA00022692"/>
    </source>
</evidence>
<keyword evidence="5" id="KW-0472">Membrane</keyword>
<dbReference type="SUPFAM" id="SSF55073">
    <property type="entry name" value="Nucleotide cyclase"/>
    <property type="match status" value="1"/>
</dbReference>
<accession>A0ABN9QL25</accession>
<dbReference type="Gene3D" id="3.30.70.1230">
    <property type="entry name" value="Nucleotide cyclase"/>
    <property type="match status" value="1"/>
</dbReference>
<reference evidence="8" key="1">
    <citation type="submission" date="2023-10" db="EMBL/GenBank/DDBJ databases">
        <authorList>
            <person name="Chen Y."/>
            <person name="Shah S."/>
            <person name="Dougan E. K."/>
            <person name="Thang M."/>
            <person name="Chan C."/>
        </authorList>
    </citation>
    <scope>NUCLEOTIDE SEQUENCE [LARGE SCALE GENOMIC DNA]</scope>
</reference>
<comment type="caution">
    <text evidence="8">The sequence shown here is derived from an EMBL/GenBank/DDBJ whole genome shotgun (WGS) entry which is preliminary data.</text>
</comment>
<organism evidence="8 9">
    <name type="scientific">Prorocentrum cordatum</name>
    <dbReference type="NCBI Taxonomy" id="2364126"/>
    <lineage>
        <taxon>Eukaryota</taxon>
        <taxon>Sar</taxon>
        <taxon>Alveolata</taxon>
        <taxon>Dinophyceae</taxon>
        <taxon>Prorocentrales</taxon>
        <taxon>Prorocentraceae</taxon>
        <taxon>Prorocentrum</taxon>
    </lineage>
</organism>
<dbReference type="PANTHER" id="PTHR11920:SF335">
    <property type="entry name" value="GUANYLATE CYCLASE"/>
    <property type="match status" value="1"/>
</dbReference>
<feature type="domain" description="Guanylate cyclase" evidence="7">
    <location>
        <begin position="46"/>
        <end position="110"/>
    </location>
</feature>
<dbReference type="InterPro" id="IPR029787">
    <property type="entry name" value="Nucleotide_cyclase"/>
</dbReference>
<protein>
    <recommendedName>
        <fullName evidence="7">Guanylate cyclase domain-containing protein</fullName>
    </recommendedName>
</protein>
<dbReference type="CDD" id="cd07302">
    <property type="entry name" value="CHD"/>
    <property type="match status" value="1"/>
</dbReference>
<sequence>MVYAPCLLRPGGLVPHSEAQDAPGQLVPHSLRPGQGGYPLTQIHLARDVLEFAMRMVHATAAWSQDLGGDEDVTCRVGVHTGPCVGGIVGNDMQRYHLFGPLTTCLEVLESTSHPGRVHVSRACKEAVESWQRGHESRGDAPTLHFEVRTGEGLLGAKGDVYPFSAAGVARSDPIGPVERALSAATGTPPAVRSSGGAQ</sequence>
<dbReference type="InterPro" id="IPR050401">
    <property type="entry name" value="Cyclic_nucleotide_synthase"/>
</dbReference>
<evidence type="ECO:0000313" key="9">
    <source>
        <dbReference type="Proteomes" id="UP001189429"/>
    </source>
</evidence>